<dbReference type="GO" id="GO:0016746">
    <property type="term" value="F:acyltransferase activity"/>
    <property type="evidence" value="ECO:0007669"/>
    <property type="project" value="UniProtKB-KW"/>
</dbReference>
<dbReference type="PANTHER" id="PTHR37817:SF1">
    <property type="entry name" value="N-ACETYLTRANSFERASE EIS"/>
    <property type="match status" value="1"/>
</dbReference>
<dbReference type="InterPro" id="IPR051554">
    <property type="entry name" value="Acetyltransferase_Eis"/>
</dbReference>
<dbReference type="CDD" id="cd04301">
    <property type="entry name" value="NAT_SF"/>
    <property type="match status" value="1"/>
</dbReference>
<reference evidence="2 3" key="1">
    <citation type="journal article" date="2018" name="J. Microbiol.">
        <title>Bacillus spongiae sp. nov., isolated from sponge of Jeju Island.</title>
        <authorList>
            <person name="Lee G.E."/>
            <person name="Im W.T."/>
            <person name="Park J.S."/>
        </authorList>
    </citation>
    <scope>NUCLEOTIDE SEQUENCE [LARGE SCALE GENOMIC DNA]</scope>
    <source>
        <strain evidence="2 3">135PIL107-10</strain>
    </source>
</reference>
<dbReference type="InterPro" id="IPR000182">
    <property type="entry name" value="GNAT_dom"/>
</dbReference>
<dbReference type="InterPro" id="IPR025559">
    <property type="entry name" value="Eis_dom"/>
</dbReference>
<organism evidence="2 3">
    <name type="scientific">Bacillus spongiae</name>
    <dbReference type="NCBI Taxonomy" id="2683610"/>
    <lineage>
        <taxon>Bacteria</taxon>
        <taxon>Bacillati</taxon>
        <taxon>Bacillota</taxon>
        <taxon>Bacilli</taxon>
        <taxon>Bacillales</taxon>
        <taxon>Bacillaceae</taxon>
        <taxon>Bacillus</taxon>
    </lineage>
</organism>
<sequence>MIKKLEQEDFQEVLKLSMYAFQYIVPKEKWEERFKDFLSHEIYGIRVENRLASKLHLLPLKIWLHGREVNMGGIAGVATYPEYRRKGYVDESLRFILNRMREKGQYISLLHPFSIPFYRKFGWELFSSYNKVTVDQTNMKPFSNVSGEVRRLTKNESEELMGIYDLYSQQFNGMLIRTKDWWLNRTIGESIVAIYYSKEKVPTGYVLYDIKDKRLEVNEMIVLNNEARKGLWNFLCQHDSMVENIELMLNDQDPLPFLLHNPKVKTELHPYFMARVVDVQKCLESLRLPVKEEENIFLHITDSHAPWNNKTFLLSKNEINVFQKEIDSPSCQSQPKRGVSMNINALSALLFGVKSARELADMDYLTGKDDEITRLNEVFSGNQPYFVDFF</sequence>
<dbReference type="InterPro" id="IPR036527">
    <property type="entry name" value="SCP2_sterol-bd_dom_sf"/>
</dbReference>
<dbReference type="Pfam" id="PF13527">
    <property type="entry name" value="Acetyltransf_9"/>
    <property type="match status" value="1"/>
</dbReference>
<accession>A0ABU8H9Q0</accession>
<gene>
    <name evidence="2" type="ORF">WAK64_03010</name>
</gene>
<dbReference type="PANTHER" id="PTHR37817">
    <property type="entry name" value="N-ACETYLTRANSFERASE EIS"/>
    <property type="match status" value="1"/>
</dbReference>
<dbReference type="InterPro" id="IPR016181">
    <property type="entry name" value="Acyl_CoA_acyltransferase"/>
</dbReference>
<proteinExistence type="predicted"/>
<protein>
    <submittedName>
        <fullName evidence="2">GNAT family N-acetyltransferase</fullName>
        <ecNumber evidence="2">2.3.1.-</ecNumber>
    </submittedName>
</protein>
<name>A0ABU8H9Q0_9BACI</name>
<dbReference type="Pfam" id="PF13530">
    <property type="entry name" value="SCP2_2"/>
    <property type="match status" value="1"/>
</dbReference>
<dbReference type="InterPro" id="IPR041380">
    <property type="entry name" value="Acetyltransf_17"/>
</dbReference>
<keyword evidence="3" id="KW-1185">Reference proteome</keyword>
<dbReference type="Gene3D" id="3.40.630.30">
    <property type="match status" value="2"/>
</dbReference>
<dbReference type="SUPFAM" id="SSF55729">
    <property type="entry name" value="Acyl-CoA N-acyltransferases (Nat)"/>
    <property type="match status" value="1"/>
</dbReference>
<evidence type="ECO:0000259" key="1">
    <source>
        <dbReference type="PROSITE" id="PS51186"/>
    </source>
</evidence>
<comment type="caution">
    <text evidence="2">The sequence shown here is derived from an EMBL/GenBank/DDBJ whole genome shotgun (WGS) entry which is preliminary data.</text>
</comment>
<evidence type="ECO:0000313" key="2">
    <source>
        <dbReference type="EMBL" id="MEI5906039.1"/>
    </source>
</evidence>
<keyword evidence="2" id="KW-0808">Transferase</keyword>
<dbReference type="Pfam" id="PF17668">
    <property type="entry name" value="Acetyltransf_17"/>
    <property type="match status" value="1"/>
</dbReference>
<dbReference type="Gene3D" id="3.30.1050.10">
    <property type="entry name" value="SCP2 sterol-binding domain"/>
    <property type="match status" value="1"/>
</dbReference>
<dbReference type="SUPFAM" id="SSF55718">
    <property type="entry name" value="SCP-like"/>
    <property type="match status" value="1"/>
</dbReference>
<keyword evidence="2" id="KW-0012">Acyltransferase</keyword>
<feature type="domain" description="N-acetyltransferase" evidence="1">
    <location>
        <begin position="1"/>
        <end position="144"/>
    </location>
</feature>
<dbReference type="EC" id="2.3.1.-" evidence="2"/>
<dbReference type="RefSeq" id="WP_336585462.1">
    <property type="nucleotide sequence ID" value="NZ_JBBAXC010000002.1"/>
</dbReference>
<dbReference type="Proteomes" id="UP001312865">
    <property type="component" value="Unassembled WGS sequence"/>
</dbReference>
<dbReference type="PROSITE" id="PS51186">
    <property type="entry name" value="GNAT"/>
    <property type="match status" value="1"/>
</dbReference>
<evidence type="ECO:0000313" key="3">
    <source>
        <dbReference type="Proteomes" id="UP001312865"/>
    </source>
</evidence>
<dbReference type="EMBL" id="JBBAXC010000002">
    <property type="protein sequence ID" value="MEI5906039.1"/>
    <property type="molecule type" value="Genomic_DNA"/>
</dbReference>